<dbReference type="InterPro" id="IPR036264">
    <property type="entry name" value="Bact_exopeptidase_dim_dom"/>
</dbReference>
<dbReference type="GO" id="GO:0008270">
    <property type="term" value="F:zinc ion binding"/>
    <property type="evidence" value="ECO:0007669"/>
    <property type="project" value="InterPro"/>
</dbReference>
<dbReference type="Pfam" id="PF01546">
    <property type="entry name" value="Peptidase_M20"/>
    <property type="match status" value="1"/>
</dbReference>
<dbReference type="InterPro" id="IPR010964">
    <property type="entry name" value="M20A_pepV-rel"/>
</dbReference>
<dbReference type="SUPFAM" id="SSF55031">
    <property type="entry name" value="Bacterial exopeptidase dimerisation domain"/>
    <property type="match status" value="1"/>
</dbReference>
<keyword evidence="8" id="KW-0482">Metalloprotease</keyword>
<dbReference type="RefSeq" id="WP_059055300.1">
    <property type="nucleotide sequence ID" value="NZ_JAZHSO010000021.1"/>
</dbReference>
<keyword evidence="6" id="KW-0862">Zinc</keyword>
<dbReference type="InterPro" id="IPR050072">
    <property type="entry name" value="Peptidase_M20A"/>
</dbReference>
<dbReference type="GO" id="GO:0016805">
    <property type="term" value="F:dipeptidase activity"/>
    <property type="evidence" value="ECO:0007669"/>
    <property type="project" value="UniProtKB-KW"/>
</dbReference>
<dbReference type="Proteomes" id="UP000054078">
    <property type="component" value="Unassembled WGS sequence"/>
</dbReference>
<evidence type="ECO:0000256" key="2">
    <source>
        <dbReference type="ARBA" id="ARBA00006247"/>
    </source>
</evidence>
<keyword evidence="7" id="KW-0224">Dipeptidase</keyword>
<protein>
    <submittedName>
        <fullName evidence="9">Peptidase M20</fullName>
    </submittedName>
</protein>
<dbReference type="PANTHER" id="PTHR43808">
    <property type="entry name" value="ACETYLORNITHINE DEACETYLASE"/>
    <property type="match status" value="1"/>
</dbReference>
<sequence length="481" mass="51690">MAQTNDDQLKAKVDAYVDEVWEDVVEDIRTLVRIESVEDLSAAEPGKPYGPKANEALVAAEGIASRLGLAVTDLDGCIGYGEVAGKEGAPYVATIAHSDIVPVGLGWTVPALDVTRREGYLMGRGVLDDKGPLVLSLWAAHFFALQVKETGEPLPYALRCIIGNNEETEMADLEHYLECCPEPAFCFSPDADFPLICGEKGLFGGSFTSEPMLGGVIEKLDGGTVSNAIPGQATAFVRVDAEKLPAAEHVDVEAAGVGLARVTAHGKGGHASLPAGTVNAICVLADYLLANVPGLTDAEKRWLHLEHEVCHASDGKPMGIAAADDKFGELTCIGGTVRTQGDRFVQTIDSRYPTSTSGSRITVELRRFATRFNATFEEGRDVEPFYIDPGSPEIKTLLATYAEYTGREGKAFTIGGGTYARHFRRACAFGPHEPYAKEPSWVGMEHGPDEAVSEESMRRALKIYIVSIARLMELELSQPEA</sequence>
<dbReference type="InterPro" id="IPR002933">
    <property type="entry name" value="Peptidase_M20"/>
</dbReference>
<dbReference type="Gene3D" id="3.40.630.10">
    <property type="entry name" value="Zn peptidases"/>
    <property type="match status" value="1"/>
</dbReference>
<comment type="similarity">
    <text evidence="2">Belongs to the peptidase M20A family.</text>
</comment>
<dbReference type="OrthoDB" id="7055905at2"/>
<dbReference type="GO" id="GO:0008237">
    <property type="term" value="F:metallopeptidase activity"/>
    <property type="evidence" value="ECO:0007669"/>
    <property type="project" value="UniProtKB-KW"/>
</dbReference>
<dbReference type="AlphaFoldDB" id="A0A117J428"/>
<dbReference type="SUPFAM" id="SSF53187">
    <property type="entry name" value="Zn-dependent exopeptidases"/>
    <property type="match status" value="1"/>
</dbReference>
<accession>A0A117J428</accession>
<dbReference type="GO" id="GO:0008777">
    <property type="term" value="F:acetylornithine deacetylase activity"/>
    <property type="evidence" value="ECO:0007669"/>
    <property type="project" value="TreeGrafter"/>
</dbReference>
<keyword evidence="5" id="KW-0378">Hydrolase</keyword>
<dbReference type="STRING" id="1299998.AUL39_08545"/>
<dbReference type="PANTHER" id="PTHR43808:SF31">
    <property type="entry name" value="N-ACETYL-L-CITRULLINE DEACETYLASE"/>
    <property type="match status" value="1"/>
</dbReference>
<dbReference type="GO" id="GO:0006508">
    <property type="term" value="P:proteolysis"/>
    <property type="evidence" value="ECO:0007669"/>
    <property type="project" value="UniProtKB-KW"/>
</dbReference>
<organism evidence="9 10">
    <name type="scientific">Tractidigestivibacter scatoligenes</name>
    <name type="common">Olsenella scatoligenes</name>
    <dbReference type="NCBI Taxonomy" id="1299998"/>
    <lineage>
        <taxon>Bacteria</taxon>
        <taxon>Bacillati</taxon>
        <taxon>Actinomycetota</taxon>
        <taxon>Coriobacteriia</taxon>
        <taxon>Coriobacteriales</taxon>
        <taxon>Atopobiaceae</taxon>
        <taxon>Tractidigestivibacter</taxon>
    </lineage>
</organism>
<evidence type="ECO:0000256" key="6">
    <source>
        <dbReference type="ARBA" id="ARBA00022833"/>
    </source>
</evidence>
<evidence type="ECO:0000313" key="9">
    <source>
        <dbReference type="EMBL" id="KUH58244.1"/>
    </source>
</evidence>
<keyword evidence="3" id="KW-0645">Protease</keyword>
<dbReference type="NCBIfam" id="TIGR01887">
    <property type="entry name" value="dipeptidaselike"/>
    <property type="match status" value="1"/>
</dbReference>
<comment type="cofactor">
    <cofactor evidence="1">
        <name>Zn(2+)</name>
        <dbReference type="ChEBI" id="CHEBI:29105"/>
    </cofactor>
</comment>
<evidence type="ECO:0000256" key="7">
    <source>
        <dbReference type="ARBA" id="ARBA00022997"/>
    </source>
</evidence>
<evidence type="ECO:0000256" key="1">
    <source>
        <dbReference type="ARBA" id="ARBA00001947"/>
    </source>
</evidence>
<evidence type="ECO:0000313" key="10">
    <source>
        <dbReference type="Proteomes" id="UP000054078"/>
    </source>
</evidence>
<dbReference type="EMBL" id="LOJF01000010">
    <property type="protein sequence ID" value="KUH58244.1"/>
    <property type="molecule type" value="Genomic_DNA"/>
</dbReference>
<comment type="caution">
    <text evidence="9">The sequence shown here is derived from an EMBL/GenBank/DDBJ whole genome shotgun (WGS) entry which is preliminary data.</text>
</comment>
<keyword evidence="10" id="KW-1185">Reference proteome</keyword>
<evidence type="ECO:0000256" key="4">
    <source>
        <dbReference type="ARBA" id="ARBA00022723"/>
    </source>
</evidence>
<reference evidence="9 10" key="1">
    <citation type="submission" date="2015-12" db="EMBL/GenBank/DDBJ databases">
        <title>Draft Genome Sequence of Olsenella scatoligenes SK9K4T; a Producer of 3-Methylindole- (skatole) and 4-Methylphenol- (p-cresol) Isolated from Pig Feces.</title>
        <authorList>
            <person name="Li X."/>
            <person name="Borg B."/>
            <person name="Canibe N."/>
        </authorList>
    </citation>
    <scope>NUCLEOTIDE SEQUENCE [LARGE SCALE GENOMIC DNA]</scope>
    <source>
        <strain evidence="9 10">SK9K4</strain>
    </source>
</reference>
<gene>
    <name evidence="9" type="ORF">AUL39_08545</name>
</gene>
<name>A0A117J428_TRASO</name>
<evidence type="ECO:0000256" key="8">
    <source>
        <dbReference type="ARBA" id="ARBA00023049"/>
    </source>
</evidence>
<proteinExistence type="inferred from homology"/>
<evidence type="ECO:0000256" key="5">
    <source>
        <dbReference type="ARBA" id="ARBA00022801"/>
    </source>
</evidence>
<dbReference type="Gene3D" id="3.30.70.360">
    <property type="match status" value="2"/>
</dbReference>
<keyword evidence="4" id="KW-0479">Metal-binding</keyword>
<evidence type="ECO:0000256" key="3">
    <source>
        <dbReference type="ARBA" id="ARBA00022670"/>
    </source>
</evidence>
<dbReference type="GO" id="GO:0006526">
    <property type="term" value="P:L-arginine biosynthetic process"/>
    <property type="evidence" value="ECO:0007669"/>
    <property type="project" value="TreeGrafter"/>
</dbReference>